<evidence type="ECO:0000313" key="2">
    <source>
        <dbReference type="EMBL" id="QHS98199.1"/>
    </source>
</evidence>
<dbReference type="Pfam" id="PF01764">
    <property type="entry name" value="Lipase_3"/>
    <property type="match status" value="1"/>
</dbReference>
<sequence length="289" mass="33802">MSIPSLAHNDAVDLLRLTMLVYNYGKDFSLKKDEDIETFIGQMGGSEEENPLSDVNETRQEAFLEIAKKSPHGKIVKFISDKDTDLQVGITISETNKRICVIFRGSESRADWYYDLQVIKKDLGDNIRVHQGFYNQLYKNDNYDKITNVVVDLLKQKQYYDYQVYITGHSLGAALSTLYGYQLSKNIHQEIVVASFASPRVGNAAFREDFDDRNNLTHYRFTNNRDIVTAAPMIYYQHVGQNIQLFDDNYKFFPNYEYNSWFSFSLFSCFRVSDHDCDLYYKRLLKNKW</sequence>
<protein>
    <recommendedName>
        <fullName evidence="1">Fungal lipase-type domain-containing protein</fullName>
    </recommendedName>
</protein>
<dbReference type="SUPFAM" id="SSF53474">
    <property type="entry name" value="alpha/beta-Hydrolases"/>
    <property type="match status" value="1"/>
</dbReference>
<name>A0A6C0C357_9ZZZZ</name>
<evidence type="ECO:0000259" key="1">
    <source>
        <dbReference type="Pfam" id="PF01764"/>
    </source>
</evidence>
<dbReference type="PANTHER" id="PTHR45856:SF11">
    <property type="entry name" value="FUNGAL LIPASE-LIKE DOMAIN-CONTAINING PROTEIN"/>
    <property type="match status" value="1"/>
</dbReference>
<accession>A0A6C0C357</accession>
<dbReference type="InterPro" id="IPR029058">
    <property type="entry name" value="AB_hydrolase_fold"/>
</dbReference>
<dbReference type="AlphaFoldDB" id="A0A6C0C357"/>
<dbReference type="PANTHER" id="PTHR45856">
    <property type="entry name" value="ALPHA/BETA-HYDROLASES SUPERFAMILY PROTEIN"/>
    <property type="match status" value="1"/>
</dbReference>
<dbReference type="CDD" id="cd00519">
    <property type="entry name" value="Lipase_3"/>
    <property type="match status" value="1"/>
</dbReference>
<feature type="domain" description="Fungal lipase-type" evidence="1">
    <location>
        <begin position="101"/>
        <end position="234"/>
    </location>
</feature>
<dbReference type="InterPro" id="IPR051218">
    <property type="entry name" value="Sec_MonoDiacylglyc_Lipase"/>
</dbReference>
<proteinExistence type="predicted"/>
<reference evidence="2" key="1">
    <citation type="journal article" date="2020" name="Nature">
        <title>Giant virus diversity and host interactions through global metagenomics.</title>
        <authorList>
            <person name="Schulz F."/>
            <person name="Roux S."/>
            <person name="Paez-Espino D."/>
            <person name="Jungbluth S."/>
            <person name="Walsh D.A."/>
            <person name="Denef V.J."/>
            <person name="McMahon K.D."/>
            <person name="Konstantinidis K.T."/>
            <person name="Eloe-Fadrosh E.A."/>
            <person name="Kyrpides N.C."/>
            <person name="Woyke T."/>
        </authorList>
    </citation>
    <scope>NUCLEOTIDE SEQUENCE</scope>
    <source>
        <strain evidence="2">GVMAG-M-3300020182-84</strain>
    </source>
</reference>
<dbReference type="Gene3D" id="3.40.50.1820">
    <property type="entry name" value="alpha/beta hydrolase"/>
    <property type="match status" value="1"/>
</dbReference>
<organism evidence="2">
    <name type="scientific">viral metagenome</name>
    <dbReference type="NCBI Taxonomy" id="1070528"/>
    <lineage>
        <taxon>unclassified sequences</taxon>
        <taxon>metagenomes</taxon>
        <taxon>organismal metagenomes</taxon>
    </lineage>
</organism>
<dbReference type="EMBL" id="MN739312">
    <property type="protein sequence ID" value="QHS98199.1"/>
    <property type="molecule type" value="Genomic_DNA"/>
</dbReference>
<dbReference type="GO" id="GO:0006629">
    <property type="term" value="P:lipid metabolic process"/>
    <property type="evidence" value="ECO:0007669"/>
    <property type="project" value="InterPro"/>
</dbReference>
<dbReference type="InterPro" id="IPR002921">
    <property type="entry name" value="Fungal_lipase-type"/>
</dbReference>